<dbReference type="InterPro" id="IPR006483">
    <property type="entry name" value="CRISPR-assoc_Cas3_HD"/>
</dbReference>
<proteinExistence type="predicted"/>
<evidence type="ECO:0000256" key="2">
    <source>
        <dbReference type="ARBA" id="ARBA00022801"/>
    </source>
</evidence>
<dbReference type="CDD" id="cd09641">
    <property type="entry name" value="Cas3''_I"/>
    <property type="match status" value="1"/>
</dbReference>
<keyword evidence="3" id="KW-0051">Antiviral defense</keyword>
<organism evidence="5 6">
    <name type="scientific">Parablautia intestinalis</name>
    <dbReference type="NCBI Taxonomy" id="2320100"/>
    <lineage>
        <taxon>Bacteria</taxon>
        <taxon>Bacillati</taxon>
        <taxon>Bacillota</taxon>
        <taxon>Clostridia</taxon>
        <taxon>Lachnospirales</taxon>
        <taxon>Lachnospiraceae</taxon>
        <taxon>Parablautia</taxon>
    </lineage>
</organism>
<dbReference type="SUPFAM" id="SSF109604">
    <property type="entry name" value="HD-domain/PDEase-like"/>
    <property type="match status" value="1"/>
</dbReference>
<keyword evidence="1" id="KW-0479">Metal-binding</keyword>
<reference evidence="5 6" key="1">
    <citation type="submission" date="2018-09" db="EMBL/GenBank/DDBJ databases">
        <title>Murine metabolic-syndrome-specific gut microbial biobank.</title>
        <authorList>
            <person name="Liu C."/>
        </authorList>
    </citation>
    <scope>NUCLEOTIDE SEQUENCE [LARGE SCALE GENOMIC DNA]</scope>
    <source>
        <strain evidence="5 6">0.1xD8-82</strain>
    </source>
</reference>
<dbReference type="EMBL" id="RAYQ01000002">
    <property type="protein sequence ID" value="RKI93733.1"/>
    <property type="molecule type" value="Genomic_DNA"/>
</dbReference>
<dbReference type="Pfam" id="PF01966">
    <property type="entry name" value="HD"/>
    <property type="match status" value="1"/>
</dbReference>
<comment type="caution">
    <text evidence="5">The sequence shown here is derived from an EMBL/GenBank/DDBJ whole genome shotgun (WGS) entry which is preliminary data.</text>
</comment>
<dbReference type="InterPro" id="IPR038257">
    <property type="entry name" value="CRISPR-assoc_Cas3_HD_sf"/>
</dbReference>
<dbReference type="GO" id="GO:0004519">
    <property type="term" value="F:endonuclease activity"/>
    <property type="evidence" value="ECO:0007669"/>
    <property type="project" value="UniProtKB-KW"/>
</dbReference>
<accession>A0A3A9B1T2</accession>
<dbReference type="OrthoDB" id="9810236at2"/>
<protein>
    <submittedName>
        <fullName evidence="5">CRISPR-associated endonuclease Cas3</fullName>
    </submittedName>
</protein>
<dbReference type="PROSITE" id="PS51643">
    <property type="entry name" value="HD_CAS3"/>
    <property type="match status" value="1"/>
</dbReference>
<keyword evidence="6" id="KW-1185">Reference proteome</keyword>
<gene>
    <name evidence="5" type="ORF">D7V94_03445</name>
</gene>
<dbReference type="GO" id="GO:0046872">
    <property type="term" value="F:metal ion binding"/>
    <property type="evidence" value="ECO:0007669"/>
    <property type="project" value="UniProtKB-KW"/>
</dbReference>
<dbReference type="NCBIfam" id="TIGR01596">
    <property type="entry name" value="cas3_HD"/>
    <property type="match status" value="1"/>
</dbReference>
<feature type="domain" description="HD Cas3-type" evidence="4">
    <location>
        <begin position="13"/>
        <end position="130"/>
    </location>
</feature>
<dbReference type="InterPro" id="IPR006674">
    <property type="entry name" value="HD_domain"/>
</dbReference>
<evidence type="ECO:0000256" key="1">
    <source>
        <dbReference type="ARBA" id="ARBA00022723"/>
    </source>
</evidence>
<name>A0A3A9B1T2_9FIRM</name>
<keyword evidence="5" id="KW-0540">Nuclease</keyword>
<keyword evidence="5" id="KW-0255">Endonuclease</keyword>
<evidence type="ECO:0000313" key="6">
    <source>
        <dbReference type="Proteomes" id="UP000280696"/>
    </source>
</evidence>
<dbReference type="GO" id="GO:0051607">
    <property type="term" value="P:defense response to virus"/>
    <property type="evidence" value="ECO:0007669"/>
    <property type="project" value="UniProtKB-KW"/>
</dbReference>
<dbReference type="RefSeq" id="WP_120466752.1">
    <property type="nucleotide sequence ID" value="NZ_RAYQ01000002.1"/>
</dbReference>
<dbReference type="GO" id="GO:0016787">
    <property type="term" value="F:hydrolase activity"/>
    <property type="evidence" value="ECO:0007669"/>
    <property type="project" value="UniProtKB-KW"/>
</dbReference>
<dbReference type="Gene3D" id="1.10.3210.30">
    <property type="match status" value="1"/>
</dbReference>
<sequence>MVISMTAHISDDGLGREESVAEHTEKTTFLCAQKGKRCGLSKVMSLCGLFHDLGKNKQKFHDYLHEDESTRQKLRGSIAHASTGAKYIYDRYHGEEGCKKYMAEMISYAIAAHHGLFDCVGEVFNLKRIL</sequence>
<evidence type="ECO:0000256" key="3">
    <source>
        <dbReference type="ARBA" id="ARBA00023118"/>
    </source>
</evidence>
<dbReference type="Proteomes" id="UP000280696">
    <property type="component" value="Unassembled WGS sequence"/>
</dbReference>
<keyword evidence="2" id="KW-0378">Hydrolase</keyword>
<evidence type="ECO:0000313" key="5">
    <source>
        <dbReference type="EMBL" id="RKI93733.1"/>
    </source>
</evidence>
<dbReference type="AlphaFoldDB" id="A0A3A9B1T2"/>
<evidence type="ECO:0000259" key="4">
    <source>
        <dbReference type="PROSITE" id="PS51643"/>
    </source>
</evidence>